<dbReference type="Proteomes" id="UP000183039">
    <property type="component" value="Unassembled WGS sequence"/>
</dbReference>
<reference evidence="3 5" key="1">
    <citation type="submission" date="2014-12" db="EMBL/GenBank/DDBJ databases">
        <title>Draft genome sequences of 29 type strains of Enterococci.</title>
        <authorList>
            <person name="Zhong Z."/>
            <person name="Sun Z."/>
            <person name="Liu W."/>
            <person name="Zhang W."/>
            <person name="Zhang H."/>
        </authorList>
    </citation>
    <scope>NUCLEOTIDE SEQUENCE [LARGE SCALE GENOMIC DNA]</scope>
    <source>
        <strain evidence="3 5">DSM 22801</strain>
    </source>
</reference>
<evidence type="ECO:0000313" key="4">
    <source>
        <dbReference type="Proteomes" id="UP000065511"/>
    </source>
</evidence>
<evidence type="ECO:0000313" key="2">
    <source>
        <dbReference type="EMBL" id="ALS03062.1"/>
    </source>
</evidence>
<evidence type="ECO:0008006" key="6">
    <source>
        <dbReference type="Google" id="ProtNLM"/>
    </source>
</evidence>
<protein>
    <recommendedName>
        <fullName evidence="6">DUF4367 domain-containing protein</fullName>
    </recommendedName>
</protein>
<name>A0A0S3KFK4_9ENTE</name>
<keyword evidence="4" id="KW-1185">Reference proteome</keyword>
<reference evidence="2 4" key="2">
    <citation type="submission" date="2015-12" db="EMBL/GenBank/DDBJ databases">
        <authorList>
            <person name="Lauer A."/>
            <person name="Humrighouse B."/>
            <person name="Loparev V."/>
            <person name="Shewmaker P.L."/>
            <person name="Whitney A.M."/>
            <person name="McLaughlin R.W."/>
        </authorList>
    </citation>
    <scope>NUCLEOTIDE SEQUENCE [LARGE SCALE GENOMIC DNA]</scope>
    <source>
        <strain evidence="2 4">LMG 23085</strain>
    </source>
</reference>
<organism evidence="3 5">
    <name type="scientific">Enterococcus silesiacus</name>
    <dbReference type="NCBI Taxonomy" id="332949"/>
    <lineage>
        <taxon>Bacteria</taxon>
        <taxon>Bacillati</taxon>
        <taxon>Bacillota</taxon>
        <taxon>Bacilli</taxon>
        <taxon>Lactobacillales</taxon>
        <taxon>Enterococcaceae</taxon>
        <taxon>Enterococcus</taxon>
    </lineage>
</organism>
<dbReference type="EMBL" id="CP013614">
    <property type="protein sequence ID" value="ALS03062.1"/>
    <property type="molecule type" value="Genomic_DNA"/>
</dbReference>
<accession>A0A0S3KFK4</accession>
<dbReference type="KEGG" id="ess:ATZ33_17260"/>
<dbReference type="Proteomes" id="UP000065511">
    <property type="component" value="Chromosome"/>
</dbReference>
<dbReference type="AlphaFoldDB" id="A0A0S3KFK4"/>
<keyword evidence="1" id="KW-0175">Coiled coil</keyword>
<evidence type="ECO:0000313" key="3">
    <source>
        <dbReference type="EMBL" id="OJG93008.1"/>
    </source>
</evidence>
<sequence length="177" mass="19817">MKKIAIICIFSGLFLVGCGDSNKDTKTANSKVDQLESRVKELESSSSTEKEDTATEIVNTFKEKGLPVFDPQTTGQEKLNESDYDLSSSNYFYYAAKDSIPDTLFANLINVEVATDKENTEKIINNNETRNENAAGDRVSWLVRYVVNEKLNAVLTVGSAVSDEDFNKYKEVFEQIK</sequence>
<gene>
    <name evidence="2" type="ORF">ATZ33_17260</name>
    <name evidence="3" type="ORF">RV15_GL002142</name>
</gene>
<dbReference type="PROSITE" id="PS51257">
    <property type="entry name" value="PROKAR_LIPOPROTEIN"/>
    <property type="match status" value="1"/>
</dbReference>
<evidence type="ECO:0000256" key="1">
    <source>
        <dbReference type="SAM" id="Coils"/>
    </source>
</evidence>
<dbReference type="EMBL" id="JXLC01000003">
    <property type="protein sequence ID" value="OJG93008.1"/>
    <property type="molecule type" value="Genomic_DNA"/>
</dbReference>
<dbReference type="RefSeq" id="WP_071876567.1">
    <property type="nucleotide sequence ID" value="NZ_JXLC01000003.1"/>
</dbReference>
<evidence type="ECO:0000313" key="5">
    <source>
        <dbReference type="Proteomes" id="UP000183039"/>
    </source>
</evidence>
<feature type="coiled-coil region" evidence="1">
    <location>
        <begin position="25"/>
        <end position="52"/>
    </location>
</feature>
<proteinExistence type="predicted"/>